<dbReference type="Gene3D" id="3.30.420.10">
    <property type="entry name" value="Ribonuclease H-like superfamily/Ribonuclease H"/>
    <property type="match status" value="1"/>
</dbReference>
<evidence type="ECO:0000313" key="3">
    <source>
        <dbReference type="Ensembl" id="ENSCSAVP00000017940.1"/>
    </source>
</evidence>
<accession>H2ZK24</accession>
<reference evidence="3" key="3">
    <citation type="submission" date="2025-09" db="UniProtKB">
        <authorList>
            <consortium name="Ensembl"/>
        </authorList>
    </citation>
    <scope>IDENTIFICATION</scope>
</reference>
<dbReference type="InterPro" id="IPR032135">
    <property type="entry name" value="DUF4817"/>
</dbReference>
<dbReference type="PANTHER" id="PTHR47326">
    <property type="entry name" value="TRANSPOSABLE ELEMENT TC3 TRANSPOSASE-LIKE PROTEIN"/>
    <property type="match status" value="1"/>
</dbReference>
<keyword evidence="4" id="KW-1185">Reference proteome</keyword>
<dbReference type="Ensembl" id="ENSCSAVT00000018134.1">
    <property type="protein sequence ID" value="ENSCSAVP00000017940.1"/>
    <property type="gene ID" value="ENSCSAVG00000010558.1"/>
</dbReference>
<dbReference type="PANTHER" id="PTHR47326:SF1">
    <property type="entry name" value="HTH PSQ-TYPE DOMAIN-CONTAINING PROTEIN"/>
    <property type="match status" value="1"/>
</dbReference>
<feature type="domain" description="DUF4817" evidence="2">
    <location>
        <begin position="6"/>
        <end position="58"/>
    </location>
</feature>
<proteinExistence type="predicted"/>
<feature type="region of interest" description="Disordered" evidence="1">
    <location>
        <begin position="86"/>
        <end position="105"/>
    </location>
</feature>
<name>H2ZK24_CIOSA</name>
<reference evidence="3" key="2">
    <citation type="submission" date="2025-08" db="UniProtKB">
        <authorList>
            <consortium name="Ensembl"/>
        </authorList>
    </citation>
    <scope>IDENTIFICATION</scope>
</reference>
<dbReference type="Proteomes" id="UP000007875">
    <property type="component" value="Unassembled WGS sequence"/>
</dbReference>
<dbReference type="InParanoid" id="H2ZK24"/>
<dbReference type="HOGENOM" id="CLU_033666_11_0_1"/>
<evidence type="ECO:0000313" key="4">
    <source>
        <dbReference type="Proteomes" id="UP000007875"/>
    </source>
</evidence>
<reference evidence="4" key="1">
    <citation type="submission" date="2003-08" db="EMBL/GenBank/DDBJ databases">
        <authorList>
            <person name="Birren B."/>
            <person name="Nusbaum C."/>
            <person name="Abebe A."/>
            <person name="Abouelleil A."/>
            <person name="Adekoya E."/>
            <person name="Ait-zahra M."/>
            <person name="Allen N."/>
            <person name="Allen T."/>
            <person name="An P."/>
            <person name="Anderson M."/>
            <person name="Anderson S."/>
            <person name="Arachchi H."/>
            <person name="Armbruster J."/>
            <person name="Bachantsang P."/>
            <person name="Baldwin J."/>
            <person name="Barry A."/>
            <person name="Bayul T."/>
            <person name="Blitshsteyn B."/>
            <person name="Bloom T."/>
            <person name="Blye J."/>
            <person name="Boguslavskiy L."/>
            <person name="Borowsky M."/>
            <person name="Boukhgalter B."/>
            <person name="Brunache A."/>
            <person name="Butler J."/>
            <person name="Calixte N."/>
            <person name="Calvo S."/>
            <person name="Camarata J."/>
            <person name="Campo K."/>
            <person name="Chang J."/>
            <person name="Cheshatsang Y."/>
            <person name="Citroen M."/>
            <person name="Collymore A."/>
            <person name="Considine T."/>
            <person name="Cook A."/>
            <person name="Cooke P."/>
            <person name="Corum B."/>
            <person name="Cuomo C."/>
            <person name="David R."/>
            <person name="Dawoe T."/>
            <person name="Degray S."/>
            <person name="Dodge S."/>
            <person name="Dooley K."/>
            <person name="Dorje P."/>
            <person name="Dorjee K."/>
            <person name="Dorris L."/>
            <person name="Duffey N."/>
            <person name="Dupes A."/>
            <person name="Elkins T."/>
            <person name="Engels R."/>
            <person name="Erickson J."/>
            <person name="Farina A."/>
            <person name="Faro S."/>
            <person name="Ferreira P."/>
            <person name="Fischer H."/>
            <person name="Fitzgerald M."/>
            <person name="Foley K."/>
            <person name="Gage D."/>
            <person name="Galagan J."/>
            <person name="Gearin G."/>
            <person name="Gnerre S."/>
            <person name="Gnirke A."/>
            <person name="Goyette A."/>
            <person name="Graham J."/>
            <person name="Grandbois E."/>
            <person name="Gyaltsen K."/>
            <person name="Hafez N."/>
            <person name="Hagopian D."/>
            <person name="Hagos B."/>
            <person name="Hall J."/>
            <person name="Hatcher B."/>
            <person name="Heller A."/>
            <person name="Higgins H."/>
            <person name="Honan T."/>
            <person name="Horn A."/>
            <person name="Houde N."/>
            <person name="Hughes L."/>
            <person name="Hulme W."/>
            <person name="Husby E."/>
            <person name="Iliev I."/>
            <person name="Jaffe D."/>
            <person name="Jones C."/>
            <person name="Kamal M."/>
            <person name="Kamat A."/>
            <person name="Kamvysselis M."/>
            <person name="Karlsson E."/>
            <person name="Kells C."/>
            <person name="Kieu A."/>
            <person name="Kisner P."/>
            <person name="Kodira C."/>
            <person name="Kulbokas E."/>
            <person name="Labutti K."/>
            <person name="Lama D."/>
            <person name="Landers T."/>
            <person name="Leger J."/>
            <person name="Levine S."/>
            <person name="Lewis D."/>
            <person name="Lewis T."/>
            <person name="Lindblad-toh K."/>
            <person name="Liu X."/>
            <person name="Lokyitsang T."/>
            <person name="Lokyitsang Y."/>
            <person name="Lucien O."/>
            <person name="Lui A."/>
            <person name="Ma L.J."/>
            <person name="Mabbitt R."/>
            <person name="Macdonald J."/>
            <person name="Maclean C."/>
            <person name="Major J."/>
            <person name="Manning J."/>
            <person name="Marabella R."/>
            <person name="Maru K."/>
            <person name="Matthews C."/>
            <person name="Mauceli E."/>
            <person name="Mccarthy M."/>
            <person name="Mcdonough S."/>
            <person name="Mcghee T."/>
            <person name="Meldrim J."/>
            <person name="Meneus L."/>
            <person name="Mesirov J."/>
            <person name="Mihalev A."/>
            <person name="Mihova T."/>
            <person name="Mikkelsen T."/>
            <person name="Mlenga V."/>
            <person name="Moru K."/>
            <person name="Mozes J."/>
            <person name="Mulrain L."/>
            <person name="Munson G."/>
            <person name="Naylor J."/>
            <person name="Newes C."/>
            <person name="Nguyen C."/>
            <person name="Nguyen N."/>
            <person name="Nguyen T."/>
            <person name="Nicol R."/>
            <person name="Nielsen C."/>
            <person name="Nizzari M."/>
            <person name="Norbu C."/>
            <person name="Norbu N."/>
            <person name="O'donnell P."/>
            <person name="Okoawo O."/>
            <person name="O'leary S."/>
            <person name="Omotosho B."/>
            <person name="O'neill K."/>
            <person name="Osman S."/>
            <person name="Parker S."/>
            <person name="Perrin D."/>
            <person name="Phunkhang P."/>
            <person name="Piqani B."/>
            <person name="Purcell S."/>
            <person name="Rachupka T."/>
            <person name="Ramasamy U."/>
            <person name="Rameau R."/>
            <person name="Ray V."/>
            <person name="Raymond C."/>
            <person name="Retta R."/>
            <person name="Richardson S."/>
            <person name="Rise C."/>
            <person name="Rodriguez J."/>
            <person name="Rogers J."/>
            <person name="Rogov P."/>
            <person name="Rutman M."/>
            <person name="Schupbach R."/>
            <person name="Seaman C."/>
            <person name="Settipalli S."/>
            <person name="Sharpe T."/>
            <person name="Sheridan J."/>
            <person name="Sherpa N."/>
            <person name="Shi J."/>
            <person name="Smirnov S."/>
            <person name="Smith C."/>
            <person name="Sougnez C."/>
            <person name="Spencer B."/>
            <person name="Stalker J."/>
            <person name="Stange-thomann N."/>
            <person name="Stavropoulos S."/>
            <person name="Stetson K."/>
            <person name="Stone C."/>
            <person name="Stone S."/>
            <person name="Stubbs M."/>
            <person name="Talamas J."/>
            <person name="Tchuinga P."/>
            <person name="Tenzing P."/>
            <person name="Tesfaye S."/>
            <person name="Theodore J."/>
            <person name="Thoulutsang Y."/>
            <person name="Topham K."/>
            <person name="Towey S."/>
            <person name="Tsamla T."/>
            <person name="Tsomo N."/>
            <person name="Vallee D."/>
            <person name="Vassiliev H."/>
            <person name="Venkataraman V."/>
            <person name="Vinson J."/>
            <person name="Vo A."/>
            <person name="Wade C."/>
            <person name="Wang S."/>
            <person name="Wangchuk T."/>
            <person name="Wangdi T."/>
            <person name="Whittaker C."/>
            <person name="Wilkinson J."/>
            <person name="Wu Y."/>
            <person name="Wyman D."/>
            <person name="Yadav S."/>
            <person name="Yang S."/>
            <person name="Yang X."/>
            <person name="Yeager S."/>
            <person name="Yee E."/>
            <person name="Young G."/>
            <person name="Zainoun J."/>
            <person name="Zembeck L."/>
            <person name="Zimmer A."/>
            <person name="Zody M."/>
            <person name="Lander E."/>
        </authorList>
    </citation>
    <scope>NUCLEOTIDE SEQUENCE [LARGE SCALE GENOMIC DNA]</scope>
</reference>
<organism evidence="3 4">
    <name type="scientific">Ciona savignyi</name>
    <name type="common">Pacific transparent sea squirt</name>
    <dbReference type="NCBI Taxonomy" id="51511"/>
    <lineage>
        <taxon>Eukaryota</taxon>
        <taxon>Metazoa</taxon>
        <taxon>Chordata</taxon>
        <taxon>Tunicata</taxon>
        <taxon>Ascidiacea</taxon>
        <taxon>Phlebobranchia</taxon>
        <taxon>Cionidae</taxon>
        <taxon>Ciona</taxon>
    </lineage>
</organism>
<dbReference type="Pfam" id="PF16087">
    <property type="entry name" value="DUF4817"/>
    <property type="match status" value="1"/>
</dbReference>
<dbReference type="InterPro" id="IPR036397">
    <property type="entry name" value="RNaseH_sf"/>
</dbReference>
<sequence>RPQWELKQRIYCVKFYYKTGSFKKTQDSFMRQFEYKKAPSKSRIQNWVNHFEKYGTVENLNAASENHPSHSGRPKKRTAELIESVRESLQQSPKRSVRKRSQSLGMSNETCRRVLVNDIRAYPYRIQTLQTLTVSDKKQRKAMAVKMLDKIEETPSFLNLLWTSDEAHFHLDGKANSKTNVFWGSSRPNEVATKPLHSPKCTVWAAISARGIIGPIFIEESGAAVTVTKERYVKVLKTFKSELQTLYRSLMSKFWFQQDGASPHTSNLSRDWLKENFGGRVISLKTNFEWAPHSPDLSPPDFFLWGYLKDRVYVEKPRTITELKEAIREEMRAITNSVCKNVMDNFVLRLKKCTELDGGHLEHML</sequence>
<dbReference type="eggNOG" id="KOG4740">
    <property type="taxonomic scope" value="Eukaryota"/>
</dbReference>
<dbReference type="OMA" id="VWCAIRK"/>
<protein>
    <recommendedName>
        <fullName evidence="2">DUF4817 domain-containing protein</fullName>
    </recommendedName>
</protein>
<dbReference type="AlphaFoldDB" id="H2ZK24"/>
<evidence type="ECO:0000256" key="1">
    <source>
        <dbReference type="SAM" id="MobiDB-lite"/>
    </source>
</evidence>
<dbReference type="GO" id="GO:0003676">
    <property type="term" value="F:nucleic acid binding"/>
    <property type="evidence" value="ECO:0007669"/>
    <property type="project" value="InterPro"/>
</dbReference>
<dbReference type="GeneTree" id="ENSGT00510000050664"/>
<evidence type="ECO:0000259" key="2">
    <source>
        <dbReference type="Pfam" id="PF16087"/>
    </source>
</evidence>
<dbReference type="STRING" id="51511.ENSCSAVP00000017940"/>